<dbReference type="Gene3D" id="3.30.70.1250">
    <property type="entry name" value="Phosphopentomutase"/>
    <property type="match status" value="1"/>
</dbReference>
<comment type="cofactor">
    <cofactor evidence="5">
        <name>Mn(2+)</name>
        <dbReference type="ChEBI" id="CHEBI:29035"/>
    </cofactor>
    <text evidence="5">Binds 2 manganese ions.</text>
</comment>
<dbReference type="SUPFAM" id="SSF143856">
    <property type="entry name" value="DeoB insert domain-like"/>
    <property type="match status" value="1"/>
</dbReference>
<name>A0A369BFC2_9FIRM</name>
<dbReference type="InterPro" id="IPR017850">
    <property type="entry name" value="Alkaline_phosphatase_core_sf"/>
</dbReference>
<dbReference type="SUPFAM" id="SSF53649">
    <property type="entry name" value="Alkaline phosphatase-like"/>
    <property type="match status" value="1"/>
</dbReference>
<comment type="caution">
    <text evidence="8">The sequence shown here is derived from an EMBL/GenBank/DDBJ whole genome shotgun (WGS) entry which is preliminary data.</text>
</comment>
<evidence type="ECO:0000313" key="8">
    <source>
        <dbReference type="EMBL" id="RCX19308.1"/>
    </source>
</evidence>
<comment type="similarity">
    <text evidence="1 5">Belongs to the phosphopentomutase family.</text>
</comment>
<reference evidence="8 9" key="1">
    <citation type="submission" date="2018-07" db="EMBL/GenBank/DDBJ databases">
        <title>Genomic Encyclopedia of Type Strains, Phase IV (KMG-IV): sequencing the most valuable type-strain genomes for metagenomic binning, comparative biology and taxonomic classification.</title>
        <authorList>
            <person name="Goeker M."/>
        </authorList>
    </citation>
    <scope>NUCLEOTIDE SEQUENCE [LARGE SCALE GENOMIC DNA]</scope>
    <source>
        <strain evidence="8 9">DSM 27016</strain>
    </source>
</reference>
<evidence type="ECO:0000256" key="5">
    <source>
        <dbReference type="HAMAP-Rule" id="MF_00740"/>
    </source>
</evidence>
<comment type="pathway">
    <text evidence="5">Carbohydrate degradation; 2-deoxy-D-ribose 1-phosphate degradation; D-glyceraldehyde 3-phosphate and acetaldehyde from 2-deoxy-alpha-D-ribose 1-phosphate: step 1/2.</text>
</comment>
<dbReference type="EMBL" id="QPJT01000003">
    <property type="protein sequence ID" value="RCX19308.1"/>
    <property type="molecule type" value="Genomic_DNA"/>
</dbReference>
<feature type="binding site" evidence="5">
    <location>
        <position position="10"/>
    </location>
    <ligand>
        <name>Mn(2+)</name>
        <dbReference type="ChEBI" id="CHEBI:29035"/>
        <label>1</label>
    </ligand>
</feature>
<dbReference type="OrthoDB" id="9769930at2"/>
<feature type="binding site" evidence="5">
    <location>
        <position position="287"/>
    </location>
    <ligand>
        <name>Mn(2+)</name>
        <dbReference type="ChEBI" id="CHEBI:29035"/>
        <label>2</label>
    </ligand>
</feature>
<comment type="function">
    <text evidence="5">Isomerase that catalyzes the conversion of deoxy-ribose 1-phosphate (dRib-1-P) and ribose 1-phosphate (Rib-1-P) to deoxy-ribose 5-phosphate (dRib-5-P) and ribose 5-phosphate (Rib-5-P), respectively.</text>
</comment>
<comment type="catalytic activity">
    <reaction evidence="5">
        <text>2-deoxy-alpha-D-ribose 1-phosphate = 2-deoxy-D-ribose 5-phosphate</text>
        <dbReference type="Rhea" id="RHEA:27658"/>
        <dbReference type="ChEBI" id="CHEBI:57259"/>
        <dbReference type="ChEBI" id="CHEBI:62877"/>
        <dbReference type="EC" id="5.4.2.7"/>
    </reaction>
</comment>
<dbReference type="RefSeq" id="WP_114296383.1">
    <property type="nucleotide sequence ID" value="NZ_QPJT01000003.1"/>
</dbReference>
<dbReference type="GO" id="GO:0005829">
    <property type="term" value="C:cytosol"/>
    <property type="evidence" value="ECO:0007669"/>
    <property type="project" value="TreeGrafter"/>
</dbReference>
<dbReference type="Gene3D" id="3.40.720.10">
    <property type="entry name" value="Alkaline Phosphatase, subunit A"/>
    <property type="match status" value="1"/>
</dbReference>
<dbReference type="Pfam" id="PF01676">
    <property type="entry name" value="Metalloenzyme"/>
    <property type="match status" value="1"/>
</dbReference>
<comment type="subcellular location">
    <subcellularLocation>
        <location evidence="5">Cytoplasm</location>
    </subcellularLocation>
</comment>
<evidence type="ECO:0000256" key="2">
    <source>
        <dbReference type="ARBA" id="ARBA00022723"/>
    </source>
</evidence>
<keyword evidence="4 5" id="KW-0413">Isomerase</keyword>
<dbReference type="NCBIfam" id="NF003766">
    <property type="entry name" value="PRK05362.1"/>
    <property type="match status" value="1"/>
</dbReference>
<keyword evidence="3 5" id="KW-0464">Manganese</keyword>
<dbReference type="NCBIfam" id="TIGR01696">
    <property type="entry name" value="deoB"/>
    <property type="match status" value="1"/>
</dbReference>
<dbReference type="InterPro" id="IPR006124">
    <property type="entry name" value="Metalloenzyme"/>
</dbReference>
<feature type="binding site" evidence="5">
    <location>
        <position position="282"/>
    </location>
    <ligand>
        <name>Mn(2+)</name>
        <dbReference type="ChEBI" id="CHEBI:29035"/>
        <label>2</label>
    </ligand>
</feature>
<dbReference type="PIRSF" id="PIRSF001491">
    <property type="entry name" value="Ppentomutase"/>
    <property type="match status" value="1"/>
</dbReference>
<keyword evidence="5" id="KW-0963">Cytoplasm</keyword>
<evidence type="ECO:0000256" key="1">
    <source>
        <dbReference type="ARBA" id="ARBA00010373"/>
    </source>
</evidence>
<organism evidence="8 9">
    <name type="scientific">Anaerobacterium chartisolvens</name>
    <dbReference type="NCBI Taxonomy" id="1297424"/>
    <lineage>
        <taxon>Bacteria</taxon>
        <taxon>Bacillati</taxon>
        <taxon>Bacillota</taxon>
        <taxon>Clostridia</taxon>
        <taxon>Eubacteriales</taxon>
        <taxon>Oscillospiraceae</taxon>
        <taxon>Anaerobacterium</taxon>
    </lineage>
</organism>
<evidence type="ECO:0000256" key="4">
    <source>
        <dbReference type="ARBA" id="ARBA00023235"/>
    </source>
</evidence>
<dbReference type="InterPro" id="IPR010045">
    <property type="entry name" value="DeoB"/>
</dbReference>
<sequence>MKRAIIIVMDSVGMGELPDAVKYGDQGSNTLGNISRQVGGLRLPNLEKMGLGSIDGIEGFGDYADPLGCYGRMAEMSAGKDTTTGHWEISGIILDRPFPVFPQGFPEELIREFEKAIGTPILGNVVASGTEIIKMLGDRHVSTGYPIVYTSADSVFQIAAHEDVIPREKLYDMCRAARTMLKGQYAVGRVIARPFAGVPGNYARTGGRHDFSLKPSGKTILDYACENGLKVKAVGKIEDIFSKQGITHSVHISDNMDGVDKTLDYMRDMFEGIIFTNLVDFDMLFGHRNDVRGYADALMRFDGRIPQILEGLGDEDILFITADHGCDPTTPSTDHSREYVPLIVYGKKLKRGINLGTRDSFSDIAATVSEYFKINAPLPGKSFYKDVSI</sequence>
<evidence type="ECO:0000313" key="9">
    <source>
        <dbReference type="Proteomes" id="UP000253034"/>
    </source>
</evidence>
<dbReference type="AlphaFoldDB" id="A0A369BFC2"/>
<dbReference type="PANTHER" id="PTHR21110:SF0">
    <property type="entry name" value="PHOSPHOPENTOMUTASE"/>
    <property type="match status" value="1"/>
</dbReference>
<dbReference type="InterPro" id="IPR024052">
    <property type="entry name" value="Phosphopentomutase_DeoB_cap_sf"/>
</dbReference>
<dbReference type="UniPathway" id="UPA00087">
    <property type="reaction ID" value="UER00173"/>
</dbReference>
<accession>A0A369BFC2</accession>
<proteinExistence type="inferred from homology"/>
<evidence type="ECO:0000259" key="7">
    <source>
        <dbReference type="Pfam" id="PF01676"/>
    </source>
</evidence>
<dbReference type="HAMAP" id="MF_00740">
    <property type="entry name" value="Phosphopentomut"/>
    <property type="match status" value="1"/>
</dbReference>
<dbReference type="CDD" id="cd16009">
    <property type="entry name" value="PPM"/>
    <property type="match status" value="1"/>
</dbReference>
<evidence type="ECO:0000256" key="6">
    <source>
        <dbReference type="NCBIfam" id="TIGR01696"/>
    </source>
</evidence>
<dbReference type="EC" id="5.4.2.7" evidence="5 6"/>
<dbReference type="GO" id="GO:0043094">
    <property type="term" value="P:metabolic compound salvage"/>
    <property type="evidence" value="ECO:0007669"/>
    <property type="project" value="UniProtKB-UniRule"/>
</dbReference>
<dbReference type="GO" id="GO:0009117">
    <property type="term" value="P:nucleotide metabolic process"/>
    <property type="evidence" value="ECO:0007669"/>
    <property type="project" value="UniProtKB-UniRule"/>
</dbReference>
<dbReference type="GO" id="GO:0006018">
    <property type="term" value="P:2-deoxyribose 1-phosphate catabolic process"/>
    <property type="evidence" value="ECO:0007669"/>
    <property type="project" value="UniProtKB-UniRule"/>
</dbReference>
<feature type="binding site" evidence="5">
    <location>
        <position position="335"/>
    </location>
    <ligand>
        <name>Mn(2+)</name>
        <dbReference type="ChEBI" id="CHEBI:29035"/>
        <label>2</label>
    </ligand>
</feature>
<evidence type="ECO:0000256" key="3">
    <source>
        <dbReference type="ARBA" id="ARBA00023211"/>
    </source>
</evidence>
<dbReference type="GO" id="GO:0000287">
    <property type="term" value="F:magnesium ion binding"/>
    <property type="evidence" value="ECO:0007669"/>
    <property type="project" value="UniProtKB-UniRule"/>
</dbReference>
<keyword evidence="9" id="KW-1185">Reference proteome</keyword>
<dbReference type="PANTHER" id="PTHR21110">
    <property type="entry name" value="PHOSPHOPENTOMUTASE"/>
    <property type="match status" value="1"/>
</dbReference>
<gene>
    <name evidence="5" type="primary">deoB</name>
    <name evidence="8" type="ORF">DFR58_10353</name>
</gene>
<dbReference type="GO" id="GO:0008973">
    <property type="term" value="F:phosphopentomutase activity"/>
    <property type="evidence" value="ECO:0007669"/>
    <property type="project" value="UniProtKB-UniRule"/>
</dbReference>
<feature type="binding site" evidence="5">
    <location>
        <position position="324"/>
    </location>
    <ligand>
        <name>Mn(2+)</name>
        <dbReference type="ChEBI" id="CHEBI:29035"/>
        <label>1</label>
    </ligand>
</feature>
<protein>
    <recommendedName>
        <fullName evidence="5 6">Phosphopentomutase</fullName>
        <ecNumber evidence="5 6">5.4.2.7</ecNumber>
    </recommendedName>
    <alternativeName>
        <fullName evidence="5">Phosphodeoxyribomutase</fullName>
    </alternativeName>
</protein>
<dbReference type="GO" id="GO:0030145">
    <property type="term" value="F:manganese ion binding"/>
    <property type="evidence" value="ECO:0007669"/>
    <property type="project" value="UniProtKB-UniRule"/>
</dbReference>
<comment type="catalytic activity">
    <reaction evidence="5">
        <text>alpha-D-ribose 1-phosphate = D-ribose 5-phosphate</text>
        <dbReference type="Rhea" id="RHEA:18793"/>
        <dbReference type="ChEBI" id="CHEBI:57720"/>
        <dbReference type="ChEBI" id="CHEBI:78346"/>
        <dbReference type="EC" id="5.4.2.7"/>
    </reaction>
</comment>
<dbReference type="GO" id="GO:0006015">
    <property type="term" value="P:5-phosphoribose 1-diphosphate biosynthetic process"/>
    <property type="evidence" value="ECO:0007669"/>
    <property type="project" value="UniProtKB-UniPathway"/>
</dbReference>
<keyword evidence="2 5" id="KW-0479">Metal-binding</keyword>
<dbReference type="Proteomes" id="UP000253034">
    <property type="component" value="Unassembled WGS sequence"/>
</dbReference>
<feature type="domain" description="Metalloenzyme" evidence="7">
    <location>
        <begin position="2"/>
        <end position="375"/>
    </location>
</feature>
<feature type="binding site" evidence="5">
    <location>
        <position position="323"/>
    </location>
    <ligand>
        <name>Mn(2+)</name>
        <dbReference type="ChEBI" id="CHEBI:29035"/>
        <label>1</label>
    </ligand>
</feature>